<proteinExistence type="predicted"/>
<protein>
    <recommendedName>
        <fullName evidence="4">TIGR04376 family protein</fullName>
    </recommendedName>
</protein>
<comment type="caution">
    <text evidence="2">The sequence shown here is derived from an EMBL/GenBank/DDBJ whole genome shotgun (WGS) entry which is preliminary data.</text>
</comment>
<organism evidence="2 3">
    <name type="scientific">Crocosphaera watsonii WH 0003</name>
    <dbReference type="NCBI Taxonomy" id="423471"/>
    <lineage>
        <taxon>Bacteria</taxon>
        <taxon>Bacillati</taxon>
        <taxon>Cyanobacteriota</taxon>
        <taxon>Cyanophyceae</taxon>
        <taxon>Oscillatoriophycideae</taxon>
        <taxon>Chroococcales</taxon>
        <taxon>Aphanothecaceae</taxon>
        <taxon>Crocosphaera</taxon>
    </lineage>
</organism>
<dbReference type="NCBIfam" id="TIGR04376">
    <property type="entry name" value="TIGR04376 family protein"/>
    <property type="match status" value="1"/>
</dbReference>
<feature type="coiled-coil region" evidence="1">
    <location>
        <begin position="113"/>
        <end position="147"/>
    </location>
</feature>
<evidence type="ECO:0008006" key="4">
    <source>
        <dbReference type="Google" id="ProtNLM"/>
    </source>
</evidence>
<keyword evidence="1" id="KW-0175">Coiled coil</keyword>
<gene>
    <name evidence="2" type="ORF">CWATWH0003_4486</name>
</gene>
<dbReference type="InterPro" id="IPR030816">
    <property type="entry name" value="CHP04376"/>
</dbReference>
<name>G5JAM4_CROWT</name>
<reference evidence="2 3" key="1">
    <citation type="journal article" date="2011" name="Front. Microbiol.">
        <title>Two Strains of Crocosphaera watsonii with Highly Conserved Genomes are Distinguished by Strain-Specific Features.</title>
        <authorList>
            <person name="Bench S.R."/>
            <person name="Ilikchyan I.N."/>
            <person name="Tripp H.J."/>
            <person name="Zehr J.P."/>
        </authorList>
    </citation>
    <scope>NUCLEOTIDE SEQUENCE [LARGE SCALE GENOMIC DNA]</scope>
    <source>
        <strain evidence="2 3">WH 0003</strain>
    </source>
</reference>
<dbReference type="AlphaFoldDB" id="G5JAM4"/>
<evidence type="ECO:0000313" key="3">
    <source>
        <dbReference type="Proteomes" id="UP000003477"/>
    </source>
</evidence>
<dbReference type="RefSeq" id="WP_007312371.1">
    <property type="nucleotide sequence ID" value="NZ_AESD01000677.1"/>
</dbReference>
<feature type="coiled-coil region" evidence="1">
    <location>
        <begin position="24"/>
        <end position="65"/>
    </location>
</feature>
<dbReference type="GeneID" id="88767909"/>
<accession>G5JAM4</accession>
<evidence type="ECO:0000313" key="2">
    <source>
        <dbReference type="EMBL" id="EHJ10764.1"/>
    </source>
</evidence>
<sequence>MSIFDDFSRFLETRLEEFLKNNPHLELQALLEQLREQEEEALKLIVEKEGQKKHLEAEILSLAEDIQAWHKRVAKAKSAGRLDLAQRAQEREATLLRQGNQLWGQMEAAKQQLANGKTLLTQIRKRKEELQAKARQAQATQAKTNDDTKGWNETINYNTYNKATDPLEAEFKKWELDDELDQLKRNM</sequence>
<dbReference type="Proteomes" id="UP000003477">
    <property type="component" value="Unassembled WGS sequence"/>
</dbReference>
<dbReference type="EMBL" id="AESD01000677">
    <property type="protein sequence ID" value="EHJ10764.1"/>
    <property type="molecule type" value="Genomic_DNA"/>
</dbReference>
<evidence type="ECO:0000256" key="1">
    <source>
        <dbReference type="SAM" id="Coils"/>
    </source>
</evidence>
<dbReference type="PATRIC" id="fig|423471.3.peg.4195"/>